<sequence length="127" mass="14438">MCNQWVNKVHGYDLTAVVQWSKNYLHKYQSANDFSVEQNLSPTVGKVCWQPPLEGFFKVNTDAALDEDRNVVGVGIVVRSSLWGLSMFQVMQMLSLAKQALSIIEDRFWLESFPPCLGCYAKLIVTF</sequence>
<evidence type="ECO:0000313" key="1">
    <source>
        <dbReference type="EMBL" id="KAK3188619.1"/>
    </source>
</evidence>
<gene>
    <name evidence="1" type="ORF">Dsin_028180</name>
</gene>
<keyword evidence="2" id="KW-1185">Reference proteome</keyword>
<name>A0AAE0DUB4_9ROSI</name>
<proteinExistence type="predicted"/>
<evidence type="ECO:0000313" key="2">
    <source>
        <dbReference type="Proteomes" id="UP001281410"/>
    </source>
</evidence>
<dbReference type="AlphaFoldDB" id="A0AAE0DUB4"/>
<evidence type="ECO:0008006" key="3">
    <source>
        <dbReference type="Google" id="ProtNLM"/>
    </source>
</evidence>
<dbReference type="EMBL" id="JANJYJ010000009">
    <property type="protein sequence ID" value="KAK3188619.1"/>
    <property type="molecule type" value="Genomic_DNA"/>
</dbReference>
<comment type="caution">
    <text evidence="1">The sequence shown here is derived from an EMBL/GenBank/DDBJ whole genome shotgun (WGS) entry which is preliminary data.</text>
</comment>
<dbReference type="Proteomes" id="UP001281410">
    <property type="component" value="Unassembled WGS sequence"/>
</dbReference>
<protein>
    <recommendedName>
        <fullName evidence="3">RNase H type-1 domain-containing protein</fullName>
    </recommendedName>
</protein>
<organism evidence="1 2">
    <name type="scientific">Dipteronia sinensis</name>
    <dbReference type="NCBI Taxonomy" id="43782"/>
    <lineage>
        <taxon>Eukaryota</taxon>
        <taxon>Viridiplantae</taxon>
        <taxon>Streptophyta</taxon>
        <taxon>Embryophyta</taxon>
        <taxon>Tracheophyta</taxon>
        <taxon>Spermatophyta</taxon>
        <taxon>Magnoliopsida</taxon>
        <taxon>eudicotyledons</taxon>
        <taxon>Gunneridae</taxon>
        <taxon>Pentapetalae</taxon>
        <taxon>rosids</taxon>
        <taxon>malvids</taxon>
        <taxon>Sapindales</taxon>
        <taxon>Sapindaceae</taxon>
        <taxon>Hippocastanoideae</taxon>
        <taxon>Acereae</taxon>
        <taxon>Dipteronia</taxon>
    </lineage>
</organism>
<accession>A0AAE0DUB4</accession>
<reference evidence="1" key="1">
    <citation type="journal article" date="2023" name="Plant J.">
        <title>Genome sequences and population genomics provide insights into the demographic history, inbreeding, and mutation load of two 'living fossil' tree species of Dipteronia.</title>
        <authorList>
            <person name="Feng Y."/>
            <person name="Comes H.P."/>
            <person name="Chen J."/>
            <person name="Zhu S."/>
            <person name="Lu R."/>
            <person name="Zhang X."/>
            <person name="Li P."/>
            <person name="Qiu J."/>
            <person name="Olsen K.M."/>
            <person name="Qiu Y."/>
        </authorList>
    </citation>
    <scope>NUCLEOTIDE SEQUENCE</scope>
    <source>
        <strain evidence="1">NBL</strain>
    </source>
</reference>